<accession>A0A6J4RML3</accession>
<name>A0A6J4RML3_9ACTN</name>
<evidence type="ECO:0008006" key="3">
    <source>
        <dbReference type="Google" id="ProtNLM"/>
    </source>
</evidence>
<keyword evidence="1" id="KW-0812">Transmembrane</keyword>
<feature type="transmembrane region" description="Helical" evidence="1">
    <location>
        <begin position="9"/>
        <end position="29"/>
    </location>
</feature>
<organism evidence="2">
    <name type="scientific">uncultured Rubrobacteraceae bacterium</name>
    <dbReference type="NCBI Taxonomy" id="349277"/>
    <lineage>
        <taxon>Bacteria</taxon>
        <taxon>Bacillati</taxon>
        <taxon>Actinomycetota</taxon>
        <taxon>Rubrobacteria</taxon>
        <taxon>Rubrobacterales</taxon>
        <taxon>Rubrobacteraceae</taxon>
        <taxon>environmental samples</taxon>
    </lineage>
</organism>
<evidence type="ECO:0000313" key="2">
    <source>
        <dbReference type="EMBL" id="CAA9471602.1"/>
    </source>
</evidence>
<reference evidence="2" key="1">
    <citation type="submission" date="2020-02" db="EMBL/GenBank/DDBJ databases">
        <authorList>
            <person name="Meier V. D."/>
        </authorList>
    </citation>
    <scope>NUCLEOTIDE SEQUENCE</scope>
    <source>
        <strain evidence="2">AVDCRST_MAG05</strain>
    </source>
</reference>
<protein>
    <recommendedName>
        <fullName evidence="3">DUF4386 family protein</fullName>
    </recommendedName>
</protein>
<feature type="transmembrane region" description="Helical" evidence="1">
    <location>
        <begin position="85"/>
        <end position="111"/>
    </location>
</feature>
<keyword evidence="1" id="KW-0472">Membrane</keyword>
<dbReference type="EMBL" id="CADCVM010000070">
    <property type="protein sequence ID" value="CAA9471602.1"/>
    <property type="molecule type" value="Genomic_DNA"/>
</dbReference>
<evidence type="ECO:0000256" key="1">
    <source>
        <dbReference type="SAM" id="Phobius"/>
    </source>
</evidence>
<keyword evidence="1" id="KW-1133">Transmembrane helix</keyword>
<sequence length="235" mass="24472">MSAANINRYIGIGLLGLPLYGALTLWSSIEGQPDPGTRLEAWSRFVTTDQYVLGHLFGSILGLIFAIFGAFALGAYLATSRAGRLGLVAVTVTVLGAALFLPLQGVSTFAVPEEGQAVLAGIEEFEKLPPIFANTVMGLTGLVVIVLSFVGNVLLGVAVWRSGVLPRWAGALWAAAHVLMYLSLVYAQMGGPASTPPTVPFGAAVVAVSGAWMAYSVLRRPSTRTVGVGAQPSVQ</sequence>
<dbReference type="AlphaFoldDB" id="A0A6J4RML3"/>
<feature type="transmembrane region" description="Helical" evidence="1">
    <location>
        <begin position="131"/>
        <end position="156"/>
    </location>
</feature>
<feature type="transmembrane region" description="Helical" evidence="1">
    <location>
        <begin position="168"/>
        <end position="187"/>
    </location>
</feature>
<gene>
    <name evidence="2" type="ORF">AVDCRST_MAG05-605</name>
</gene>
<feature type="transmembrane region" description="Helical" evidence="1">
    <location>
        <begin position="199"/>
        <end position="218"/>
    </location>
</feature>
<feature type="transmembrane region" description="Helical" evidence="1">
    <location>
        <begin position="52"/>
        <end position="78"/>
    </location>
</feature>
<proteinExistence type="predicted"/>